<gene>
    <name evidence="3" type="ORF">HPBE_LOCUS18519</name>
</gene>
<keyword evidence="1" id="KW-0175">Coiled coil</keyword>
<evidence type="ECO:0000256" key="1">
    <source>
        <dbReference type="SAM" id="Coils"/>
    </source>
</evidence>
<dbReference type="OrthoDB" id="5866281at2759"/>
<feature type="domain" description="Protein phosphatase 1 regulatory subunit 21 N-terminal" evidence="2">
    <location>
        <begin position="17"/>
        <end position="130"/>
    </location>
</feature>
<dbReference type="GO" id="GO:0016020">
    <property type="term" value="C:membrane"/>
    <property type="evidence" value="ECO:0007669"/>
    <property type="project" value="TreeGrafter"/>
</dbReference>
<proteinExistence type="predicted"/>
<keyword evidence="4" id="KW-1185">Reference proteome</keyword>
<reference evidence="3 4" key="1">
    <citation type="submission" date="2018-11" db="EMBL/GenBank/DDBJ databases">
        <authorList>
            <consortium name="Pathogen Informatics"/>
        </authorList>
    </citation>
    <scope>NUCLEOTIDE SEQUENCE [LARGE SCALE GENOMIC DNA]</scope>
</reference>
<dbReference type="AlphaFoldDB" id="A0A183G9A8"/>
<dbReference type="PANTHER" id="PTHR21448">
    <property type="entry name" value="SMOOTH MUSCLE MYOSIN HEAVY CHAIN-RELATED"/>
    <property type="match status" value="1"/>
</dbReference>
<dbReference type="SMART" id="SM01254">
    <property type="entry name" value="KLRAQ"/>
    <property type="match status" value="1"/>
</dbReference>
<dbReference type="InterPro" id="IPR040024">
    <property type="entry name" value="PPP1R21"/>
</dbReference>
<dbReference type="Pfam" id="PF10205">
    <property type="entry name" value="KLRAQ"/>
    <property type="match status" value="1"/>
</dbReference>
<evidence type="ECO:0000313" key="3">
    <source>
        <dbReference type="EMBL" id="VDP11889.1"/>
    </source>
</evidence>
<dbReference type="WBParaSite" id="HPBE_0001852001-mRNA-1">
    <property type="protein sequence ID" value="HPBE_0001852001-mRNA-1"/>
    <property type="gene ID" value="HPBE_0001852001"/>
</dbReference>
<feature type="coiled-coil region" evidence="1">
    <location>
        <begin position="109"/>
        <end position="143"/>
    </location>
</feature>
<dbReference type="EMBL" id="UZAH01030738">
    <property type="protein sequence ID" value="VDP11889.1"/>
    <property type="molecule type" value="Genomic_DNA"/>
</dbReference>
<evidence type="ECO:0000259" key="2">
    <source>
        <dbReference type="SMART" id="SM01254"/>
    </source>
</evidence>
<name>A0A183G9A8_HELPZ</name>
<sequence length="146" mass="16754">MSVSSVSFNTDVNIRYDRLSTEYVKLRSHVKVLSEGVIAERKKNDTLNETIRELEGHLRKVEGENESLIFRNEQLVKRVENLQDELEASVHGKASGSKKVKLPKKSKDTKELLQELETLEGRVAVLEEELENKIRQNMELTSQVYG</sequence>
<feature type="coiled-coil region" evidence="1">
    <location>
        <begin position="44"/>
        <end position="85"/>
    </location>
</feature>
<evidence type="ECO:0000313" key="5">
    <source>
        <dbReference type="WBParaSite" id="HPBE_0001852001-mRNA-1"/>
    </source>
</evidence>
<dbReference type="Gene3D" id="1.10.287.1490">
    <property type="match status" value="1"/>
</dbReference>
<accession>A0A183G9A8</accession>
<protein>
    <submittedName>
        <fullName evidence="5">KLRAQ domain-containing protein</fullName>
    </submittedName>
</protein>
<dbReference type="PANTHER" id="PTHR21448:SF0">
    <property type="entry name" value="PROTEIN PHOSPHATASE 1 REGULATORY SUBUNIT 21"/>
    <property type="match status" value="1"/>
</dbReference>
<dbReference type="Proteomes" id="UP000050761">
    <property type="component" value="Unassembled WGS sequence"/>
</dbReference>
<dbReference type="GO" id="GO:0005769">
    <property type="term" value="C:early endosome"/>
    <property type="evidence" value="ECO:0007669"/>
    <property type="project" value="TreeGrafter"/>
</dbReference>
<reference evidence="5" key="2">
    <citation type="submission" date="2019-09" db="UniProtKB">
        <authorList>
            <consortium name="WormBaseParasite"/>
        </authorList>
    </citation>
    <scope>IDENTIFICATION</scope>
</reference>
<accession>A0A3P8EIV1</accession>
<organism evidence="4 5">
    <name type="scientific">Heligmosomoides polygyrus</name>
    <name type="common">Parasitic roundworm</name>
    <dbReference type="NCBI Taxonomy" id="6339"/>
    <lineage>
        <taxon>Eukaryota</taxon>
        <taxon>Metazoa</taxon>
        <taxon>Ecdysozoa</taxon>
        <taxon>Nematoda</taxon>
        <taxon>Chromadorea</taxon>
        <taxon>Rhabditida</taxon>
        <taxon>Rhabditina</taxon>
        <taxon>Rhabditomorpha</taxon>
        <taxon>Strongyloidea</taxon>
        <taxon>Heligmosomidae</taxon>
        <taxon>Heligmosomoides</taxon>
    </lineage>
</organism>
<dbReference type="InterPro" id="IPR019343">
    <property type="entry name" value="PPP1R21_N"/>
</dbReference>
<evidence type="ECO:0000313" key="4">
    <source>
        <dbReference type="Proteomes" id="UP000050761"/>
    </source>
</evidence>